<feature type="transmembrane region" description="Helical" evidence="2">
    <location>
        <begin position="90"/>
        <end position="110"/>
    </location>
</feature>
<feature type="region of interest" description="Disordered" evidence="1">
    <location>
        <begin position="299"/>
        <end position="318"/>
    </location>
</feature>
<feature type="domain" description="DUF6534" evidence="3">
    <location>
        <begin position="167"/>
        <end position="254"/>
    </location>
</feature>
<feature type="transmembrane region" description="Helical" evidence="2">
    <location>
        <begin position="49"/>
        <end position="70"/>
    </location>
</feature>
<evidence type="ECO:0000313" key="5">
    <source>
        <dbReference type="Proteomes" id="UP000076154"/>
    </source>
</evidence>
<proteinExistence type="predicted"/>
<dbReference type="Pfam" id="PF20152">
    <property type="entry name" value="DUF6534"/>
    <property type="match status" value="1"/>
</dbReference>
<evidence type="ECO:0000256" key="1">
    <source>
        <dbReference type="SAM" id="MobiDB-lite"/>
    </source>
</evidence>
<dbReference type="Proteomes" id="UP000076154">
    <property type="component" value="Unassembled WGS sequence"/>
</dbReference>
<dbReference type="EMBL" id="LUEZ02000110">
    <property type="protein sequence ID" value="RDB17608.1"/>
    <property type="molecule type" value="Genomic_DNA"/>
</dbReference>
<evidence type="ECO:0000259" key="3">
    <source>
        <dbReference type="Pfam" id="PF20152"/>
    </source>
</evidence>
<name>A0A369J6P2_HYPMA</name>
<protein>
    <recommendedName>
        <fullName evidence="3">DUF6534 domain-containing protein</fullName>
    </recommendedName>
</protein>
<feature type="transmembrane region" description="Helical" evidence="2">
    <location>
        <begin position="155"/>
        <end position="180"/>
    </location>
</feature>
<feature type="transmembrane region" description="Helical" evidence="2">
    <location>
        <begin position="231"/>
        <end position="251"/>
    </location>
</feature>
<feature type="transmembrane region" description="Helical" evidence="2">
    <location>
        <begin position="17"/>
        <end position="37"/>
    </location>
</feature>
<reference evidence="4" key="1">
    <citation type="submission" date="2018-04" db="EMBL/GenBank/DDBJ databases">
        <title>Whole genome sequencing of Hypsizygus marmoreus.</title>
        <authorList>
            <person name="Choi I.-G."/>
            <person name="Min B."/>
            <person name="Kim J.-G."/>
            <person name="Kim S."/>
            <person name="Oh Y.-L."/>
            <person name="Kong W.-S."/>
            <person name="Park H."/>
            <person name="Jeong J."/>
            <person name="Song E.-S."/>
        </authorList>
    </citation>
    <scope>NUCLEOTIDE SEQUENCE [LARGE SCALE GENOMIC DNA]</scope>
    <source>
        <strain evidence="4">51987-8</strain>
    </source>
</reference>
<dbReference type="PANTHER" id="PTHR40465:SF1">
    <property type="entry name" value="DUF6534 DOMAIN-CONTAINING PROTEIN"/>
    <property type="match status" value="1"/>
</dbReference>
<dbReference type="AlphaFoldDB" id="A0A369J6P2"/>
<dbReference type="InterPro" id="IPR045339">
    <property type="entry name" value="DUF6534"/>
</dbReference>
<evidence type="ECO:0000313" key="4">
    <source>
        <dbReference type="EMBL" id="RDB17608.1"/>
    </source>
</evidence>
<keyword evidence="5" id="KW-1185">Reference proteome</keyword>
<feature type="transmembrane region" description="Helical" evidence="2">
    <location>
        <begin position="122"/>
        <end position="143"/>
    </location>
</feature>
<gene>
    <name evidence="4" type="ORF">Hypma_001100</name>
</gene>
<keyword evidence="2" id="KW-1133">Transmembrane helix</keyword>
<accession>A0A369J6P2</accession>
<dbReference type="OrthoDB" id="2868589at2759"/>
<dbReference type="InParanoid" id="A0A369J6P2"/>
<evidence type="ECO:0000256" key="2">
    <source>
        <dbReference type="SAM" id="Phobius"/>
    </source>
</evidence>
<organism evidence="4 5">
    <name type="scientific">Hypsizygus marmoreus</name>
    <name type="common">White beech mushroom</name>
    <name type="synonym">Agaricus marmoreus</name>
    <dbReference type="NCBI Taxonomy" id="39966"/>
    <lineage>
        <taxon>Eukaryota</taxon>
        <taxon>Fungi</taxon>
        <taxon>Dikarya</taxon>
        <taxon>Basidiomycota</taxon>
        <taxon>Agaricomycotina</taxon>
        <taxon>Agaricomycetes</taxon>
        <taxon>Agaricomycetidae</taxon>
        <taxon>Agaricales</taxon>
        <taxon>Tricholomatineae</taxon>
        <taxon>Lyophyllaceae</taxon>
        <taxon>Hypsizygus</taxon>
    </lineage>
</organism>
<dbReference type="PANTHER" id="PTHR40465">
    <property type="entry name" value="CHROMOSOME 1, WHOLE GENOME SHOTGUN SEQUENCE"/>
    <property type="match status" value="1"/>
</dbReference>
<comment type="caution">
    <text evidence="4">The sequence shown here is derived from an EMBL/GenBank/DDBJ whole genome shotgun (WGS) entry which is preliminary data.</text>
</comment>
<keyword evidence="2" id="KW-0472">Membrane</keyword>
<keyword evidence="2" id="KW-0812">Transmembrane</keyword>
<sequence length="318" mass="35634">METQAQYIEGFLGPHEVGVMMAIFLFGLVTIQTFNYFRKYPEDQRGIKVLVSFVWTLLFTHTIISAFSLYRRTIVGFGKMQDLEQFPEGMCGAFSLSGIIGATVQSFFAFRLRKLSGRSEIAVVCWALSLVRMGSILCISVTACQAASVRDYMYHWAWLVIFSLAISAFVDMMIAGSLSYSLWCRRKDVFKHAQRVVDKLIVWTIHTGSLTSLSSILMLVLYVAVDNFAWVAAYLVISGFFANYLLASLNARRSLREDMNRKPTFFDIETLAVDLVHQPGYTLPSATDEVHRIDLTGSLSEDTMPTSMHGPALTGSGK</sequence>
<feature type="transmembrane region" description="Helical" evidence="2">
    <location>
        <begin position="200"/>
        <end position="225"/>
    </location>
</feature>